<name>A0A6J5YQU7_9ZZZZ</name>
<dbReference type="Gene3D" id="1.10.260.40">
    <property type="entry name" value="lambda repressor-like DNA-binding domains"/>
    <property type="match status" value="1"/>
</dbReference>
<dbReference type="Pfam" id="PF01381">
    <property type="entry name" value="HTH_3"/>
    <property type="match status" value="1"/>
</dbReference>
<sequence length="164" mass="18617">MYTEITPAQVGSRLRSIRRSRSLSLNEVESLSHGSLKAVVLGSYERGSRNLTIKRAIEIAKIYNIPVAEILSEKAPSATTSVPRLMLDIRALQRIGHAEGERERRFLLSQLLRRILEDRQDWNGEIITLRESDLGIISLLLTMEKAEILEWLATSGILLQKKIR</sequence>
<protein>
    <submittedName>
        <fullName evidence="2">Unannotated protein</fullName>
    </submittedName>
</protein>
<evidence type="ECO:0000313" key="2">
    <source>
        <dbReference type="EMBL" id="CAB4330233.1"/>
    </source>
</evidence>
<dbReference type="InterPro" id="IPR010982">
    <property type="entry name" value="Lambda_DNA-bd_dom_sf"/>
</dbReference>
<dbReference type="InterPro" id="IPR001387">
    <property type="entry name" value="Cro/C1-type_HTH"/>
</dbReference>
<dbReference type="EMBL" id="CAESAG010000005">
    <property type="protein sequence ID" value="CAB4330233.1"/>
    <property type="molecule type" value="Genomic_DNA"/>
</dbReference>
<dbReference type="SMART" id="SM00530">
    <property type="entry name" value="HTH_XRE"/>
    <property type="match status" value="1"/>
</dbReference>
<dbReference type="PROSITE" id="PS50943">
    <property type="entry name" value="HTH_CROC1"/>
    <property type="match status" value="1"/>
</dbReference>
<dbReference type="InterPro" id="IPR038099">
    <property type="entry name" value="BldD-like_C_sf"/>
</dbReference>
<reference evidence="2" key="1">
    <citation type="submission" date="2020-05" db="EMBL/GenBank/DDBJ databases">
        <authorList>
            <person name="Chiriac C."/>
            <person name="Salcher M."/>
            <person name="Ghai R."/>
            <person name="Kavagutti S V."/>
        </authorList>
    </citation>
    <scope>NUCLEOTIDE SEQUENCE</scope>
</reference>
<dbReference type="AlphaFoldDB" id="A0A6J5YQU7"/>
<accession>A0A6J5YQU7</accession>
<dbReference type="Gene3D" id="1.10.10.1930">
    <property type="match status" value="1"/>
</dbReference>
<evidence type="ECO:0000259" key="1">
    <source>
        <dbReference type="PROSITE" id="PS50943"/>
    </source>
</evidence>
<organism evidence="2">
    <name type="scientific">freshwater metagenome</name>
    <dbReference type="NCBI Taxonomy" id="449393"/>
    <lineage>
        <taxon>unclassified sequences</taxon>
        <taxon>metagenomes</taxon>
        <taxon>ecological metagenomes</taxon>
    </lineage>
</organism>
<dbReference type="SUPFAM" id="SSF47413">
    <property type="entry name" value="lambda repressor-like DNA-binding domains"/>
    <property type="match status" value="1"/>
</dbReference>
<proteinExistence type="predicted"/>
<dbReference type="GO" id="GO:0003677">
    <property type="term" value="F:DNA binding"/>
    <property type="evidence" value="ECO:0007669"/>
    <property type="project" value="InterPro"/>
</dbReference>
<feature type="domain" description="HTH cro/C1-type" evidence="1">
    <location>
        <begin position="14"/>
        <end position="70"/>
    </location>
</feature>
<gene>
    <name evidence="2" type="ORF">UFOPK4080_00103</name>
</gene>